<sequence length="81" mass="8698">MRLSITDKGTSATEFSLPLSSKKTPRFGSRVWLVGVNWPEIDPTTRGATNRTSFQVSPAKQAVSGTTQAYSKVKPVSGGKI</sequence>
<name>A0A5B0QDC8_PUCGR</name>
<comment type="caution">
    <text evidence="2">The sequence shown here is derived from an EMBL/GenBank/DDBJ whole genome shotgun (WGS) entry which is preliminary data.</text>
</comment>
<evidence type="ECO:0000313" key="3">
    <source>
        <dbReference type="Proteomes" id="UP000324748"/>
    </source>
</evidence>
<organism evidence="2 3">
    <name type="scientific">Puccinia graminis f. sp. tritici</name>
    <dbReference type="NCBI Taxonomy" id="56615"/>
    <lineage>
        <taxon>Eukaryota</taxon>
        <taxon>Fungi</taxon>
        <taxon>Dikarya</taxon>
        <taxon>Basidiomycota</taxon>
        <taxon>Pucciniomycotina</taxon>
        <taxon>Pucciniomycetes</taxon>
        <taxon>Pucciniales</taxon>
        <taxon>Pucciniaceae</taxon>
        <taxon>Puccinia</taxon>
    </lineage>
</organism>
<reference evidence="2 3" key="1">
    <citation type="submission" date="2019-05" db="EMBL/GenBank/DDBJ databases">
        <title>Emergence of the Ug99 lineage of the wheat stem rust pathogen through somatic hybridization.</title>
        <authorList>
            <person name="Li F."/>
            <person name="Upadhyaya N.M."/>
            <person name="Sperschneider J."/>
            <person name="Matny O."/>
            <person name="Nguyen-Phuc H."/>
            <person name="Mago R."/>
            <person name="Raley C."/>
            <person name="Miller M.E."/>
            <person name="Silverstein K.A.T."/>
            <person name="Henningsen E."/>
            <person name="Hirsch C.D."/>
            <person name="Visser B."/>
            <person name="Pretorius Z.A."/>
            <person name="Steffenson B.J."/>
            <person name="Schwessinger B."/>
            <person name="Dodds P.N."/>
            <person name="Figueroa M."/>
        </authorList>
    </citation>
    <scope>NUCLEOTIDE SEQUENCE [LARGE SCALE GENOMIC DNA]</scope>
    <source>
        <strain evidence="2">21-0</strain>
    </source>
</reference>
<keyword evidence="3" id="KW-1185">Reference proteome</keyword>
<accession>A0A5B0QDC8</accession>
<dbReference type="Proteomes" id="UP000324748">
    <property type="component" value="Unassembled WGS sequence"/>
</dbReference>
<feature type="compositionally biased region" description="Polar residues" evidence="1">
    <location>
        <begin position="46"/>
        <end position="70"/>
    </location>
</feature>
<proteinExistence type="predicted"/>
<gene>
    <name evidence="2" type="ORF">PGT21_000022</name>
</gene>
<protein>
    <submittedName>
        <fullName evidence="2">Uncharacterized protein</fullName>
    </submittedName>
</protein>
<evidence type="ECO:0000256" key="1">
    <source>
        <dbReference type="SAM" id="MobiDB-lite"/>
    </source>
</evidence>
<dbReference type="AlphaFoldDB" id="A0A5B0QDC8"/>
<feature type="region of interest" description="Disordered" evidence="1">
    <location>
        <begin position="44"/>
        <end position="81"/>
    </location>
</feature>
<dbReference type="EMBL" id="VSWC01000026">
    <property type="protein sequence ID" value="KAA1111227.1"/>
    <property type="molecule type" value="Genomic_DNA"/>
</dbReference>
<evidence type="ECO:0000313" key="2">
    <source>
        <dbReference type="EMBL" id="KAA1111227.1"/>
    </source>
</evidence>